<keyword evidence="1" id="KW-0934">Plastid</keyword>
<gene>
    <name evidence="1" type="primary">ycf41</name>
</gene>
<reference evidence="1" key="1">
    <citation type="journal article" date="2019" name="Mol. Phylogenet. Evol.">
        <title>Morphological evolution and classification of the red algal order Ceramiales inferred using plastid phylogenomics.</title>
        <authorList>
            <person name="Diaz-Tapia P."/>
            <person name="Pasella M.M."/>
            <person name="Verbruggen H."/>
            <person name="Maggs C.A."/>
        </authorList>
    </citation>
    <scope>NUCLEOTIDE SEQUENCE</scope>
</reference>
<proteinExistence type="predicted"/>
<dbReference type="AlphaFoldDB" id="A0A4D6WVQ3"/>
<accession>A0A4D6WVQ3</accession>
<evidence type="ECO:0000313" key="1">
    <source>
        <dbReference type="EMBL" id="QCI06781.1"/>
    </source>
</evidence>
<dbReference type="EMBL" id="MK814659">
    <property type="protein sequence ID" value="QCI06781.1"/>
    <property type="molecule type" value="Genomic_DNA"/>
</dbReference>
<protein>
    <recommendedName>
        <fullName evidence="2">Single-stranded DNA binding protein</fullName>
    </recommendedName>
</protein>
<evidence type="ECO:0008006" key="2">
    <source>
        <dbReference type="Google" id="ProtNLM"/>
    </source>
</evidence>
<name>A0A4D6WVQ3_9FLOR</name>
<sequence length="101" mass="12053">MNLSVITAQIIEKPKLVQVNNYNVMYMSVIVPNEKKTTSFFHLYVYSTINKYKDLCELYRIRDIIVLTGYIYIKQHSNHLLKSYDYMIMKADDIQPYIAYI</sequence>
<reference evidence="1" key="2">
    <citation type="submission" date="2019-04" db="EMBL/GenBank/DDBJ databases">
        <authorList>
            <person name="Pasella M."/>
        </authorList>
    </citation>
    <scope>NUCLEOTIDE SEQUENCE</scope>
</reference>
<organism evidence="1">
    <name type="scientific">Gayliella sp</name>
    <dbReference type="NCBI Taxonomy" id="2575623"/>
    <lineage>
        <taxon>Eukaryota</taxon>
        <taxon>Rhodophyta</taxon>
        <taxon>Florideophyceae</taxon>
        <taxon>Rhodymeniophycidae</taxon>
        <taxon>Ceramiales</taxon>
        <taxon>Ceramiaceae</taxon>
        <taxon>Gayliella</taxon>
    </lineage>
</organism>
<geneLocation type="plastid" evidence="1"/>